<dbReference type="GO" id="GO:0003886">
    <property type="term" value="F:DNA (cytosine-5-)-methyltransferase activity"/>
    <property type="evidence" value="ECO:0007669"/>
    <property type="project" value="UniProtKB-EC"/>
</dbReference>
<protein>
    <submittedName>
        <fullName evidence="5">Uncharacterized protein</fullName>
    </submittedName>
</protein>
<reference evidence="5 6" key="1">
    <citation type="submission" date="2014-07" db="EMBL/GenBank/DDBJ databases">
        <authorList>
            <person name="McCorrison J."/>
            <person name="Sanka R."/>
            <person name="Torralba M."/>
            <person name="Gillis M."/>
            <person name="Haft D.H."/>
            <person name="Methe B."/>
            <person name="Sutton G."/>
            <person name="Nelson K.E."/>
        </authorList>
    </citation>
    <scope>NUCLEOTIDE SEQUENCE [LARGE SCALE GENOMIC DNA]</scope>
    <source>
        <strain evidence="5 6">DNF00058</strain>
    </source>
</reference>
<gene>
    <name evidence="5" type="ORF">HMPREF9302_03690</name>
</gene>
<keyword evidence="6" id="KW-1185">Reference proteome</keyword>
<dbReference type="AlphaFoldDB" id="A0A096D4F4"/>
<evidence type="ECO:0000256" key="4">
    <source>
        <dbReference type="ARBA" id="ARBA00047422"/>
    </source>
</evidence>
<accession>A0A096D4F4</accession>
<evidence type="ECO:0000256" key="3">
    <source>
        <dbReference type="ARBA" id="ARBA00022747"/>
    </source>
</evidence>
<evidence type="ECO:0000256" key="2">
    <source>
        <dbReference type="ARBA" id="ARBA00022679"/>
    </source>
</evidence>
<evidence type="ECO:0000313" key="6">
    <source>
        <dbReference type="Proteomes" id="UP000029614"/>
    </source>
</evidence>
<sequence length="221" mass="26049">MKYLVCASRGRKTDNPSERGKSLGRYKQRLQVNLREVLNTITSIQKDYLMMEIYEPMCLSLYRTDYGKKVWNEYEKRHNIKMNRKTMLCLLPRHDGLFRTITTLQSDIQIMESSNNKGKLITEEVAVKLKLPKEYIGKCFRIRKLTPRECFRLMDMEEEKIDKVLNAKNEKGQQLISNSQLYKLAGNSIVVSCMEYMFRNLFIGVPEDEKGKQEPVQLKLF</sequence>
<dbReference type="Proteomes" id="UP000029614">
    <property type="component" value="Unassembled WGS sequence"/>
</dbReference>
<dbReference type="OrthoDB" id="9813719at2"/>
<organism evidence="5 6">
    <name type="scientific">Prevotella amnii DNF00058</name>
    <dbReference type="NCBI Taxonomy" id="1401066"/>
    <lineage>
        <taxon>Bacteria</taxon>
        <taxon>Pseudomonadati</taxon>
        <taxon>Bacteroidota</taxon>
        <taxon>Bacteroidia</taxon>
        <taxon>Bacteroidales</taxon>
        <taxon>Prevotellaceae</taxon>
        <taxon>Prevotella</taxon>
    </lineage>
</organism>
<keyword evidence="2" id="KW-0808">Transferase</keyword>
<keyword evidence="3" id="KW-0680">Restriction system</keyword>
<proteinExistence type="predicted"/>
<dbReference type="InterPro" id="IPR001525">
    <property type="entry name" value="C5_MeTfrase"/>
</dbReference>
<dbReference type="Gene3D" id="3.40.50.150">
    <property type="entry name" value="Vaccinia Virus protein VP39"/>
    <property type="match status" value="1"/>
</dbReference>
<dbReference type="GO" id="GO:0009307">
    <property type="term" value="P:DNA restriction-modification system"/>
    <property type="evidence" value="ECO:0007669"/>
    <property type="project" value="UniProtKB-KW"/>
</dbReference>
<dbReference type="EMBL" id="JRNU01000012">
    <property type="protein sequence ID" value="KGF52394.1"/>
    <property type="molecule type" value="Genomic_DNA"/>
</dbReference>
<comment type="catalytic activity">
    <reaction evidence="4">
        <text>a 2'-deoxycytidine in DNA + S-adenosyl-L-methionine = a 5-methyl-2'-deoxycytidine in DNA + S-adenosyl-L-homocysteine + H(+)</text>
        <dbReference type="Rhea" id="RHEA:13681"/>
        <dbReference type="Rhea" id="RHEA-COMP:11369"/>
        <dbReference type="Rhea" id="RHEA-COMP:11370"/>
        <dbReference type="ChEBI" id="CHEBI:15378"/>
        <dbReference type="ChEBI" id="CHEBI:57856"/>
        <dbReference type="ChEBI" id="CHEBI:59789"/>
        <dbReference type="ChEBI" id="CHEBI:85452"/>
        <dbReference type="ChEBI" id="CHEBI:85454"/>
        <dbReference type="EC" id="2.1.1.37"/>
    </reaction>
</comment>
<dbReference type="RefSeq" id="WP_036854769.1">
    <property type="nucleotide sequence ID" value="NZ_JRNU01000012.1"/>
</dbReference>
<comment type="caution">
    <text evidence="5">The sequence shown here is derived from an EMBL/GenBank/DDBJ whole genome shotgun (WGS) entry which is preliminary data.</text>
</comment>
<dbReference type="InterPro" id="IPR029063">
    <property type="entry name" value="SAM-dependent_MTases_sf"/>
</dbReference>
<name>A0A096D4F4_9BACT</name>
<dbReference type="GO" id="GO:0032259">
    <property type="term" value="P:methylation"/>
    <property type="evidence" value="ECO:0007669"/>
    <property type="project" value="UniProtKB-KW"/>
</dbReference>
<evidence type="ECO:0000313" key="5">
    <source>
        <dbReference type="EMBL" id="KGF52394.1"/>
    </source>
</evidence>
<evidence type="ECO:0000256" key="1">
    <source>
        <dbReference type="ARBA" id="ARBA00022603"/>
    </source>
</evidence>
<dbReference type="Gene3D" id="3.90.120.10">
    <property type="entry name" value="DNA Methylase, subunit A, domain 2"/>
    <property type="match status" value="1"/>
</dbReference>
<dbReference type="SUPFAM" id="SSF53335">
    <property type="entry name" value="S-adenosyl-L-methionine-dependent methyltransferases"/>
    <property type="match status" value="1"/>
</dbReference>
<dbReference type="Pfam" id="PF00145">
    <property type="entry name" value="DNA_methylase"/>
    <property type="match status" value="1"/>
</dbReference>
<keyword evidence="1" id="KW-0489">Methyltransferase</keyword>